<dbReference type="InterPro" id="IPR033248">
    <property type="entry name" value="Transketolase_C"/>
</dbReference>
<keyword evidence="10" id="KW-0784">Thiamine biosynthesis</keyword>
<reference evidence="15" key="1">
    <citation type="submission" date="2024-02" db="EMBL/GenBank/DDBJ databases">
        <authorList>
            <consortium name="ELIXIR-Norway"/>
            <consortium name="Elixir Norway"/>
        </authorList>
    </citation>
    <scope>NUCLEOTIDE SEQUENCE</scope>
</reference>
<dbReference type="Pfam" id="PF02780">
    <property type="entry name" value="Transketolase_C"/>
    <property type="match status" value="1"/>
</dbReference>
<dbReference type="NCBIfam" id="NF003933">
    <property type="entry name" value="PRK05444.2-2"/>
    <property type="match status" value="1"/>
</dbReference>
<protein>
    <recommendedName>
        <fullName evidence="6">1-deoxy-D-xylulose-5-phosphate synthase</fullName>
        <ecNumber evidence="6">2.2.1.7</ecNumber>
    </recommendedName>
</protein>
<feature type="region of interest" description="Disordered" evidence="13">
    <location>
        <begin position="63"/>
        <end position="94"/>
    </location>
</feature>
<evidence type="ECO:0000256" key="6">
    <source>
        <dbReference type="ARBA" id="ARBA00013150"/>
    </source>
</evidence>
<dbReference type="InterPro" id="IPR020826">
    <property type="entry name" value="Transketolase_BS"/>
</dbReference>
<comment type="pathway">
    <text evidence="3">Metabolic intermediate biosynthesis; 1-deoxy-D-xylulose 5-phosphate biosynthesis; 1-deoxy-D-xylulose 5-phosphate from D-glyceraldehyde 3-phosphate and pyruvate: step 1/1.</text>
</comment>
<dbReference type="PANTHER" id="PTHR43322:SF5">
    <property type="entry name" value="1-DEOXY-D-XYLULOSE-5-PHOSPHATE SYNTHASE, CHLOROPLASTIC"/>
    <property type="match status" value="1"/>
</dbReference>
<evidence type="ECO:0000256" key="12">
    <source>
        <dbReference type="ARBA" id="ARBA00023229"/>
    </source>
</evidence>
<dbReference type="InterPro" id="IPR009014">
    <property type="entry name" value="Transketo_C/PFOR_II"/>
</dbReference>
<evidence type="ECO:0000313" key="15">
    <source>
        <dbReference type="EMBL" id="CAK9263709.1"/>
    </source>
</evidence>
<evidence type="ECO:0000256" key="11">
    <source>
        <dbReference type="ARBA" id="ARBA00023052"/>
    </source>
</evidence>
<dbReference type="SMART" id="SM00861">
    <property type="entry name" value="Transket_pyr"/>
    <property type="match status" value="1"/>
</dbReference>
<evidence type="ECO:0000256" key="9">
    <source>
        <dbReference type="ARBA" id="ARBA00022842"/>
    </source>
</evidence>
<evidence type="ECO:0000256" key="10">
    <source>
        <dbReference type="ARBA" id="ARBA00022977"/>
    </source>
</evidence>
<name>A0ABP0WA65_9BRYO</name>
<gene>
    <name evidence="15" type="ORF">CSSPJE1EN1_LOCUS9187</name>
</gene>
<proteinExistence type="inferred from homology"/>
<dbReference type="CDD" id="cd07033">
    <property type="entry name" value="TPP_PYR_DXS_TK_like"/>
    <property type="match status" value="1"/>
</dbReference>
<keyword evidence="9" id="KW-0460">Magnesium</keyword>
<dbReference type="SUPFAM" id="SSF52922">
    <property type="entry name" value="TK C-terminal domain-like"/>
    <property type="match status" value="1"/>
</dbReference>
<dbReference type="HAMAP" id="MF_00315">
    <property type="entry name" value="DXP_synth"/>
    <property type="match status" value="1"/>
</dbReference>
<dbReference type="InterPro" id="IPR005475">
    <property type="entry name" value="Transketolase-like_Pyr-bd"/>
</dbReference>
<evidence type="ECO:0000256" key="8">
    <source>
        <dbReference type="ARBA" id="ARBA00022723"/>
    </source>
</evidence>
<dbReference type="Pfam" id="PF02779">
    <property type="entry name" value="Transket_pyr"/>
    <property type="match status" value="1"/>
</dbReference>
<comment type="similarity">
    <text evidence="4">Belongs to the transketolase family. DXPS subfamily.</text>
</comment>
<dbReference type="Pfam" id="PF13292">
    <property type="entry name" value="DXP_synthase_N"/>
    <property type="match status" value="1"/>
</dbReference>
<feature type="domain" description="Transketolase-like pyrimidine-binding" evidence="14">
    <location>
        <begin position="419"/>
        <end position="584"/>
    </location>
</feature>
<dbReference type="Gene3D" id="3.40.50.920">
    <property type="match status" value="1"/>
</dbReference>
<accession>A0ABP0WA65</accession>
<dbReference type="PANTHER" id="PTHR43322">
    <property type="entry name" value="1-D-DEOXYXYLULOSE 5-PHOSPHATE SYNTHASE-RELATED"/>
    <property type="match status" value="1"/>
</dbReference>
<dbReference type="SUPFAM" id="SSF52518">
    <property type="entry name" value="Thiamin diphosphate-binding fold (THDP-binding)"/>
    <property type="match status" value="2"/>
</dbReference>
<comment type="cofactor">
    <cofactor evidence="1">
        <name>Mg(2+)</name>
        <dbReference type="ChEBI" id="CHEBI:18420"/>
    </cofactor>
</comment>
<dbReference type="Proteomes" id="UP001497444">
    <property type="component" value="Chromosome 16"/>
</dbReference>
<organism evidence="15 16">
    <name type="scientific">Sphagnum jensenii</name>
    <dbReference type="NCBI Taxonomy" id="128206"/>
    <lineage>
        <taxon>Eukaryota</taxon>
        <taxon>Viridiplantae</taxon>
        <taxon>Streptophyta</taxon>
        <taxon>Embryophyta</taxon>
        <taxon>Bryophyta</taxon>
        <taxon>Sphagnophytina</taxon>
        <taxon>Sphagnopsida</taxon>
        <taxon>Sphagnales</taxon>
        <taxon>Sphagnaceae</taxon>
        <taxon>Sphagnum</taxon>
    </lineage>
</organism>
<keyword evidence="16" id="KW-1185">Reference proteome</keyword>
<dbReference type="EMBL" id="OZ020111">
    <property type="protein sequence ID" value="CAK9263709.1"/>
    <property type="molecule type" value="Genomic_DNA"/>
</dbReference>
<evidence type="ECO:0000256" key="2">
    <source>
        <dbReference type="ARBA" id="ARBA00001964"/>
    </source>
</evidence>
<dbReference type="InterPro" id="IPR005477">
    <property type="entry name" value="Dxylulose-5-P_synthase"/>
</dbReference>
<evidence type="ECO:0000256" key="5">
    <source>
        <dbReference type="ARBA" id="ARBA00011738"/>
    </source>
</evidence>
<dbReference type="EC" id="2.2.1.7" evidence="6"/>
<dbReference type="InterPro" id="IPR029061">
    <property type="entry name" value="THDP-binding"/>
</dbReference>
<sequence length="741" mass="78833">MAASVASPLPALRQGSSVCAPHAMASSPYASSSMSSSVSSLKADAVSKGGLYGIKELKCAKKPSSTSVPQQGRKVLTTGSMADPGEYVSEEPPTPLLDTVNFPIHIKNQNKKQLKQLSDELRSETIFTVSKTGGHLGSSLGVVELTVALHYIFNAPDDKILWDVGHQAYPHKILTGRRSKMHTLRETDGLSGFTKRSESEYDPFGAGHSSTTISAGLGMAIGRDLKGKKNHVIAVIGDGAMTAGQAYEAMNNAGYLDSNMVVILNDNKQVSLPTATLDGPAPPVGALSSALSRLQSSKPLRELREVAKGVTKQLGGQMHVMASKVDEYGRGMISGSGSSLFEELGLYYIGPVDGHSIDDLVTILGEVKATETTGPVLIHVVTEKGRGYPYAERAADKYHGVVKFDPATGKQFKGRTATKSYTTYFAEALISEAEVDEGIVGIHAAMGGGTGMNIFGKQFPDHCFDVGIAEQHAVTFAAGLACEGLKPFCSIYSSFLQRAYDQVVHDVDLQKLPVRFAMDRAGLVGADGPTHCGAFDVTYMACLPNMVVMAPADEAELFHMVATAASIDDRPSCFRYPRGNGIGVPLPTGNKGIPLQVGKGRILLEGTQVALLGYGVMVQHCLAAHTILMNCDVSVTVADARFCKPLDHELIRQLARNHQVLITIEEGSIGGFGSHVVQFMALDGLLDGKLKWRPLVLPDHYIEHGAPKDQLVEAGLTASHIAATALNVLGKTREALHIMAS</sequence>
<dbReference type="CDD" id="cd02007">
    <property type="entry name" value="TPP_DXS"/>
    <property type="match status" value="1"/>
</dbReference>
<dbReference type="NCBIfam" id="TIGR00204">
    <property type="entry name" value="dxs"/>
    <property type="match status" value="1"/>
</dbReference>
<evidence type="ECO:0000256" key="1">
    <source>
        <dbReference type="ARBA" id="ARBA00001946"/>
    </source>
</evidence>
<evidence type="ECO:0000256" key="13">
    <source>
        <dbReference type="SAM" id="MobiDB-lite"/>
    </source>
</evidence>
<comment type="cofactor">
    <cofactor evidence="2">
        <name>thiamine diphosphate</name>
        <dbReference type="ChEBI" id="CHEBI:58937"/>
    </cofactor>
</comment>
<evidence type="ECO:0000256" key="3">
    <source>
        <dbReference type="ARBA" id="ARBA00004980"/>
    </source>
</evidence>
<dbReference type="Gene3D" id="3.40.50.970">
    <property type="match status" value="2"/>
</dbReference>
<dbReference type="InterPro" id="IPR049557">
    <property type="entry name" value="Transketolase_CS"/>
</dbReference>
<keyword evidence="7" id="KW-0808">Transferase</keyword>
<keyword evidence="11" id="KW-0786">Thiamine pyrophosphate</keyword>
<comment type="subunit">
    <text evidence="5">Homodimer.</text>
</comment>
<keyword evidence="12" id="KW-0414">Isoprene biosynthesis</keyword>
<evidence type="ECO:0000313" key="16">
    <source>
        <dbReference type="Proteomes" id="UP001497444"/>
    </source>
</evidence>
<dbReference type="PROSITE" id="PS00801">
    <property type="entry name" value="TRANSKETOLASE_1"/>
    <property type="match status" value="1"/>
</dbReference>
<evidence type="ECO:0000256" key="4">
    <source>
        <dbReference type="ARBA" id="ARBA00011081"/>
    </source>
</evidence>
<evidence type="ECO:0000259" key="14">
    <source>
        <dbReference type="SMART" id="SM00861"/>
    </source>
</evidence>
<dbReference type="PROSITE" id="PS00802">
    <property type="entry name" value="TRANSKETOLASE_2"/>
    <property type="match status" value="1"/>
</dbReference>
<keyword evidence="8" id="KW-0479">Metal-binding</keyword>
<evidence type="ECO:0000256" key="7">
    <source>
        <dbReference type="ARBA" id="ARBA00022679"/>
    </source>
</evidence>